<accession>A0A1D7XMS2</accession>
<protein>
    <submittedName>
        <fullName evidence="2">Fimbrial protein</fullName>
    </submittedName>
</protein>
<evidence type="ECO:0000256" key="1">
    <source>
        <dbReference type="SAM" id="Phobius"/>
    </source>
</evidence>
<dbReference type="Pfam" id="PF05137">
    <property type="entry name" value="PilN"/>
    <property type="match status" value="1"/>
</dbReference>
<dbReference type="EMBL" id="CP017253">
    <property type="protein sequence ID" value="AOR24626.1"/>
    <property type="molecule type" value="Genomic_DNA"/>
</dbReference>
<dbReference type="RefSeq" id="WP_069680752.1">
    <property type="nucleotide sequence ID" value="NZ_CP017253.2"/>
</dbReference>
<reference evidence="3" key="1">
    <citation type="submission" date="2016-09" db="EMBL/GenBank/DDBJ databases">
        <title>Genomics of Clostridium taeniosporum, an organism which forms endospores with ribbon-like appendages.</title>
        <authorList>
            <person name="Walker J.R."/>
        </authorList>
    </citation>
    <scope>NUCLEOTIDE SEQUENCE [LARGE SCALE GENOMIC DNA]</scope>
    <source>
        <strain evidence="3">1/k</strain>
    </source>
</reference>
<proteinExistence type="predicted"/>
<gene>
    <name evidence="2" type="ORF">BGI42_13140</name>
</gene>
<name>A0A1D7XMS2_9CLOT</name>
<keyword evidence="1" id="KW-0472">Membrane</keyword>
<evidence type="ECO:0000313" key="3">
    <source>
        <dbReference type="Proteomes" id="UP000094652"/>
    </source>
</evidence>
<evidence type="ECO:0000313" key="2">
    <source>
        <dbReference type="EMBL" id="AOR24626.1"/>
    </source>
</evidence>
<dbReference type="KEGG" id="ctae:BGI42_13140"/>
<organism evidence="2 3">
    <name type="scientific">Clostridium taeniosporum</name>
    <dbReference type="NCBI Taxonomy" id="394958"/>
    <lineage>
        <taxon>Bacteria</taxon>
        <taxon>Bacillati</taxon>
        <taxon>Bacillota</taxon>
        <taxon>Clostridia</taxon>
        <taxon>Eubacteriales</taxon>
        <taxon>Clostridiaceae</taxon>
        <taxon>Clostridium</taxon>
    </lineage>
</organism>
<keyword evidence="1" id="KW-0812">Transmembrane</keyword>
<dbReference type="AlphaFoldDB" id="A0A1D7XMS2"/>
<dbReference type="PANTHER" id="PTHR40278">
    <property type="entry name" value="DNA UTILIZATION PROTEIN HOFN"/>
    <property type="match status" value="1"/>
</dbReference>
<dbReference type="OrthoDB" id="1707667at2"/>
<dbReference type="PANTHER" id="PTHR40278:SF1">
    <property type="entry name" value="DNA UTILIZATION PROTEIN HOFN"/>
    <property type="match status" value="1"/>
</dbReference>
<dbReference type="Proteomes" id="UP000094652">
    <property type="component" value="Chromosome"/>
</dbReference>
<dbReference type="STRING" id="394958.BGI42_13140"/>
<dbReference type="InterPro" id="IPR007813">
    <property type="entry name" value="PilN"/>
</dbReference>
<dbReference type="InterPro" id="IPR052534">
    <property type="entry name" value="Extracell_DNA_Util/SecSys_Comp"/>
</dbReference>
<keyword evidence="1" id="KW-1133">Transmembrane helix</keyword>
<sequence>MRDINFFAPYKGKDKEKKSTLLYIYGVMGVIGGLIIITLIFNSVRIFILNKNISYYEEQLNNSEIKQKFSEAEKINDKISTLTKYNDILDDVVDKINNRNNVSDLILNDVNSTIPSQISFKNLQISNDILTIQGITSSRDAVGEFQHNLRELSMMKDVFVNSIDIDDSVEGQYSFDIKCVLAYKNK</sequence>
<keyword evidence="3" id="KW-1185">Reference proteome</keyword>
<feature type="transmembrane region" description="Helical" evidence="1">
    <location>
        <begin position="21"/>
        <end position="41"/>
    </location>
</feature>